<dbReference type="GeneID" id="88849577"/>
<reference evidence="2" key="1">
    <citation type="submission" date="2018-11" db="EMBL/GenBank/DDBJ databases">
        <title>Comparative genomics of Parolsenella catena and Libanicoccus massiliensis: Reclassification of Libanicoccus massiliensis as Parolsenella massiliensis comb. nov.</title>
        <authorList>
            <person name="Sakamoto M."/>
            <person name="Ikeyama N."/>
            <person name="Murakami T."/>
            <person name="Mori H."/>
            <person name="Yuki M."/>
            <person name="Ohkuma M."/>
        </authorList>
    </citation>
    <scope>NUCLEOTIDE SEQUENCE [LARGE SCALE GENOMIC DNA]</scope>
    <source>
        <strain evidence="2">JCM 31932</strain>
    </source>
</reference>
<dbReference type="KEGG" id="pcat:Pcatena_14370"/>
<organism evidence="1 2">
    <name type="scientific">Parolsenella catena</name>
    <dbReference type="NCBI Taxonomy" id="2003188"/>
    <lineage>
        <taxon>Bacteria</taxon>
        <taxon>Bacillati</taxon>
        <taxon>Actinomycetota</taxon>
        <taxon>Coriobacteriia</taxon>
        <taxon>Coriobacteriales</taxon>
        <taxon>Atopobiaceae</taxon>
        <taxon>Parolsenella</taxon>
    </lineage>
</organism>
<sequence>MTPLSAAELDDLGQTVGERLEDGLLPALTMANRTGELDELLRLLGMSGLLGDDGRAEVRPTKVLVIGCSMTSEGKLRSIARRRGISSNDLECALDYDELKHFNFAKLRSSYVYRAVLVGPMPHSTPGKLGASSAVTEMEAHPETYPPVIRVEDSNRLKITNNSFARALDALNATY</sequence>
<dbReference type="EMBL" id="AP019367">
    <property type="protein sequence ID" value="BBH50850.1"/>
    <property type="molecule type" value="Genomic_DNA"/>
</dbReference>
<gene>
    <name evidence="1" type="ORF">Pcatena_14370</name>
</gene>
<protein>
    <submittedName>
        <fullName evidence="1">Uncharacterized protein</fullName>
    </submittedName>
</protein>
<evidence type="ECO:0000313" key="1">
    <source>
        <dbReference type="EMBL" id="BBH50850.1"/>
    </source>
</evidence>
<accession>A0A3G9KAF0</accession>
<dbReference type="Proteomes" id="UP000273154">
    <property type="component" value="Chromosome"/>
</dbReference>
<dbReference type="OrthoDB" id="3194761at2"/>
<dbReference type="RefSeq" id="WP_126423014.1">
    <property type="nucleotide sequence ID" value="NZ_AP019367.1"/>
</dbReference>
<name>A0A3G9KAF0_9ACTN</name>
<proteinExistence type="predicted"/>
<evidence type="ECO:0000313" key="2">
    <source>
        <dbReference type="Proteomes" id="UP000273154"/>
    </source>
</evidence>
<keyword evidence="2" id="KW-1185">Reference proteome</keyword>
<dbReference type="AlphaFoldDB" id="A0A3G9KAF0"/>